<dbReference type="RefSeq" id="WP_060741641.1">
    <property type="nucleotide sequence ID" value="NZ_CP012831.1"/>
</dbReference>
<reference evidence="1 2" key="2">
    <citation type="journal article" date="2018" name="Nature">
        <title>Mutant phenotypes for thousands of bacterial genes of unknown function.</title>
        <authorList>
            <person name="Price M.N."/>
            <person name="Wetmore K.M."/>
            <person name="Waters R.J."/>
            <person name="Callaghan M."/>
            <person name="Ray J."/>
            <person name="Liu H."/>
            <person name="Kuehl J.V."/>
            <person name="Melnyk R.A."/>
            <person name="Lamson J.S."/>
            <person name="Suh Y."/>
            <person name="Carlson H.K."/>
            <person name="Esquivel Z."/>
            <person name="Sadeeshkumar H."/>
            <person name="Chakraborty R."/>
            <person name="Zane G.M."/>
            <person name="Rubin B.E."/>
            <person name="Wall J.D."/>
            <person name="Visel A."/>
            <person name="Bristow J."/>
            <person name="Blow M.J."/>
            <person name="Arkin A.P."/>
            <person name="Deutschbauer A.M."/>
        </authorList>
    </citation>
    <scope>NUCLEOTIDE SEQUENCE [LARGE SCALE GENOMIC DNA]</scope>
    <source>
        <strain evidence="1 2">FW300-N2C3</strain>
    </source>
</reference>
<name>A0A0N9X1H2_PSEFL</name>
<dbReference type="Pfam" id="PF07081">
    <property type="entry name" value="DUF1349"/>
    <property type="match status" value="1"/>
</dbReference>
<accession>A0A0N9X1H2</accession>
<dbReference type="InterPro" id="IPR009784">
    <property type="entry name" value="DUF1349"/>
</dbReference>
<dbReference type="Proteomes" id="UP000059425">
    <property type="component" value="Chromosome"/>
</dbReference>
<dbReference type="Gene3D" id="2.60.120.200">
    <property type="match status" value="1"/>
</dbReference>
<dbReference type="OrthoDB" id="9814707at2"/>
<evidence type="ECO:0000313" key="1">
    <source>
        <dbReference type="EMBL" id="ALI09488.1"/>
    </source>
</evidence>
<protein>
    <submittedName>
        <fullName evidence="1">Regulation of enolase 1</fullName>
    </submittedName>
</protein>
<proteinExistence type="predicted"/>
<gene>
    <name evidence="1" type="ORF">AO356_22595</name>
</gene>
<sequence length="194" mass="21762">MELALLNGSWLNEPKIYTPTETTLELLTDKETDFWRETYYGFTHDSGHFLGLEAPSRFTCQFRIRGTFEALYDQAGIMVRINERQWVKAGIELSDGHAMLSSVLTDGKSDWATSPYTADPTDFWMRATVADGVLRLQVSSDGSHWPLVRLCPFPVAPNYRVGPMACSPKRGGLKVLFSDWTLGPALGKDLHDLS</sequence>
<dbReference type="SUPFAM" id="SSF49899">
    <property type="entry name" value="Concanavalin A-like lectins/glucanases"/>
    <property type="match status" value="1"/>
</dbReference>
<dbReference type="InterPro" id="IPR013320">
    <property type="entry name" value="ConA-like_dom_sf"/>
</dbReference>
<reference evidence="2" key="1">
    <citation type="submission" date="2015-09" db="EMBL/GenBank/DDBJ databases">
        <title>Whole genome sequence of Pseudomonas fluorescens FW300-N2C3.</title>
        <authorList>
            <person name="Ray J."/>
            <person name="Melnyk R."/>
            <person name="Deutschbauer A."/>
        </authorList>
    </citation>
    <scope>NUCLEOTIDE SEQUENCE [LARGE SCALE GENOMIC DNA]</scope>
    <source>
        <strain evidence="2">FW300-N2C3</strain>
    </source>
</reference>
<dbReference type="PANTHER" id="PTHR35332">
    <property type="entry name" value="REGULATION OF ENOLASE PROTEIN 1"/>
    <property type="match status" value="1"/>
</dbReference>
<organism evidence="1 2">
    <name type="scientific">Pseudomonas fluorescens</name>
    <dbReference type="NCBI Taxonomy" id="294"/>
    <lineage>
        <taxon>Bacteria</taxon>
        <taxon>Pseudomonadati</taxon>
        <taxon>Pseudomonadota</taxon>
        <taxon>Gammaproteobacteria</taxon>
        <taxon>Pseudomonadales</taxon>
        <taxon>Pseudomonadaceae</taxon>
        <taxon>Pseudomonas</taxon>
    </lineage>
</organism>
<dbReference type="InterPro" id="IPR015987">
    <property type="entry name" value="UCP022704"/>
</dbReference>
<dbReference type="PIRSF" id="PIRSF022704">
    <property type="entry name" value="UCP022704"/>
    <property type="match status" value="1"/>
</dbReference>
<dbReference type="PANTHER" id="PTHR35332:SF2">
    <property type="entry name" value="REGULATION OF ENOLASE PROTEIN 1"/>
    <property type="match status" value="1"/>
</dbReference>
<dbReference type="EMBL" id="CP012831">
    <property type="protein sequence ID" value="ALI09488.1"/>
    <property type="molecule type" value="Genomic_DNA"/>
</dbReference>
<evidence type="ECO:0000313" key="2">
    <source>
        <dbReference type="Proteomes" id="UP000059425"/>
    </source>
</evidence>
<dbReference type="AlphaFoldDB" id="A0A0N9X1H2"/>